<proteinExistence type="predicted"/>
<gene>
    <name evidence="1" type="ORF">QE152_g29682</name>
</gene>
<reference evidence="1 2" key="1">
    <citation type="journal article" date="2024" name="BMC Genomics">
        <title>De novo assembly and annotation of Popillia japonica's genome with initial clues to its potential as an invasive pest.</title>
        <authorList>
            <person name="Cucini C."/>
            <person name="Boschi S."/>
            <person name="Funari R."/>
            <person name="Cardaioli E."/>
            <person name="Iannotti N."/>
            <person name="Marturano G."/>
            <person name="Paoli F."/>
            <person name="Bruttini M."/>
            <person name="Carapelli A."/>
            <person name="Frati F."/>
            <person name="Nardi F."/>
        </authorList>
    </citation>
    <scope>NUCLEOTIDE SEQUENCE [LARGE SCALE GENOMIC DNA]</scope>
    <source>
        <strain evidence="1">DMR45628</strain>
    </source>
</reference>
<keyword evidence="2" id="KW-1185">Reference proteome</keyword>
<sequence>MTGPRRCLLCASIAPSASYDCSNGGTRPGIDDDNDNDSVAITWGCGNRMNVWKEKKRCKGWRKTRGLLRGIVIYFPLNVDVVIVEVSASFETGQGETELWMAAVRVEVSACFSGNYEPLRNIKALAMGFSRYVIGAQTETLRERCSEPEVVLGNTLHNSTGEDCYGTRTQWCGRIRYMSCGKAVKRRALSPHGKKIE</sequence>
<comment type="caution">
    <text evidence="1">The sequence shown here is derived from an EMBL/GenBank/DDBJ whole genome shotgun (WGS) entry which is preliminary data.</text>
</comment>
<protein>
    <submittedName>
        <fullName evidence="1">Uncharacterized protein</fullName>
    </submittedName>
</protein>
<organism evidence="1 2">
    <name type="scientific">Popillia japonica</name>
    <name type="common">Japanese beetle</name>
    <dbReference type="NCBI Taxonomy" id="7064"/>
    <lineage>
        <taxon>Eukaryota</taxon>
        <taxon>Metazoa</taxon>
        <taxon>Ecdysozoa</taxon>
        <taxon>Arthropoda</taxon>
        <taxon>Hexapoda</taxon>
        <taxon>Insecta</taxon>
        <taxon>Pterygota</taxon>
        <taxon>Neoptera</taxon>
        <taxon>Endopterygota</taxon>
        <taxon>Coleoptera</taxon>
        <taxon>Polyphaga</taxon>
        <taxon>Scarabaeiformia</taxon>
        <taxon>Scarabaeidae</taxon>
        <taxon>Rutelinae</taxon>
        <taxon>Popillia</taxon>
    </lineage>
</organism>
<name>A0AAW1JGQ4_POPJA</name>
<evidence type="ECO:0000313" key="2">
    <source>
        <dbReference type="Proteomes" id="UP001458880"/>
    </source>
</evidence>
<dbReference type="EMBL" id="JASPKY010000382">
    <property type="protein sequence ID" value="KAK9702830.1"/>
    <property type="molecule type" value="Genomic_DNA"/>
</dbReference>
<dbReference type="Proteomes" id="UP001458880">
    <property type="component" value="Unassembled WGS sequence"/>
</dbReference>
<dbReference type="AlphaFoldDB" id="A0AAW1JGQ4"/>
<evidence type="ECO:0000313" key="1">
    <source>
        <dbReference type="EMBL" id="KAK9702830.1"/>
    </source>
</evidence>
<accession>A0AAW1JGQ4</accession>